<dbReference type="EMBL" id="JACHLY010000001">
    <property type="protein sequence ID" value="MBB6000126.1"/>
    <property type="molecule type" value="Genomic_DNA"/>
</dbReference>
<dbReference type="CDD" id="cd00009">
    <property type="entry name" value="AAA"/>
    <property type="match status" value="1"/>
</dbReference>
<dbReference type="PANTHER" id="PTHR42759">
    <property type="entry name" value="MOXR FAMILY PROTEIN"/>
    <property type="match status" value="1"/>
</dbReference>
<dbReference type="InterPro" id="IPR003593">
    <property type="entry name" value="AAA+_ATPase"/>
</dbReference>
<feature type="compositionally biased region" description="Low complexity" evidence="1">
    <location>
        <begin position="77"/>
        <end position="95"/>
    </location>
</feature>
<dbReference type="GO" id="GO:0005524">
    <property type="term" value="F:ATP binding"/>
    <property type="evidence" value="ECO:0007669"/>
    <property type="project" value="InterPro"/>
</dbReference>
<evidence type="ECO:0000259" key="2">
    <source>
        <dbReference type="SMART" id="SM00382"/>
    </source>
</evidence>
<accession>A0A841EAW3</accession>
<evidence type="ECO:0000256" key="1">
    <source>
        <dbReference type="SAM" id="MobiDB-lite"/>
    </source>
</evidence>
<organism evidence="3 4">
    <name type="scientific">Streptomonospora salina</name>
    <dbReference type="NCBI Taxonomy" id="104205"/>
    <lineage>
        <taxon>Bacteria</taxon>
        <taxon>Bacillati</taxon>
        <taxon>Actinomycetota</taxon>
        <taxon>Actinomycetes</taxon>
        <taxon>Streptosporangiales</taxon>
        <taxon>Nocardiopsidaceae</taxon>
        <taxon>Streptomonospora</taxon>
    </lineage>
</organism>
<evidence type="ECO:0000313" key="3">
    <source>
        <dbReference type="EMBL" id="MBB6000126.1"/>
    </source>
</evidence>
<comment type="caution">
    <text evidence="3">The sequence shown here is derived from an EMBL/GenBank/DDBJ whole genome shotgun (WGS) entry which is preliminary data.</text>
</comment>
<dbReference type="Proteomes" id="UP000578077">
    <property type="component" value="Unassembled WGS sequence"/>
</dbReference>
<dbReference type="InterPro" id="IPR011704">
    <property type="entry name" value="ATPase_dyneun-rel_AAA"/>
</dbReference>
<dbReference type="Gene3D" id="3.40.50.300">
    <property type="entry name" value="P-loop containing nucleotide triphosphate hydrolases"/>
    <property type="match status" value="1"/>
</dbReference>
<gene>
    <name evidence="3" type="ORF">HNR25_003877</name>
</gene>
<dbReference type="RefSeq" id="WP_184637356.1">
    <property type="nucleotide sequence ID" value="NZ_BAABKT010000012.1"/>
</dbReference>
<dbReference type="SUPFAM" id="SSF52540">
    <property type="entry name" value="P-loop containing nucleoside triphosphate hydrolases"/>
    <property type="match status" value="1"/>
</dbReference>
<name>A0A841EAW3_9ACTN</name>
<dbReference type="InterPro" id="IPR027417">
    <property type="entry name" value="P-loop_NTPase"/>
</dbReference>
<protein>
    <submittedName>
        <fullName evidence="3">MoxR-like ATPase</fullName>
    </submittedName>
</protein>
<feature type="domain" description="AAA+ ATPase" evidence="2">
    <location>
        <begin position="134"/>
        <end position="278"/>
    </location>
</feature>
<evidence type="ECO:0000313" key="4">
    <source>
        <dbReference type="Proteomes" id="UP000578077"/>
    </source>
</evidence>
<proteinExistence type="predicted"/>
<reference evidence="3 4" key="1">
    <citation type="submission" date="2020-08" db="EMBL/GenBank/DDBJ databases">
        <title>Sequencing the genomes of 1000 actinobacteria strains.</title>
        <authorList>
            <person name="Klenk H.-P."/>
        </authorList>
    </citation>
    <scope>NUCLEOTIDE SEQUENCE [LARGE SCALE GENOMIC DNA]</scope>
    <source>
        <strain evidence="3 4">DSM 44593</strain>
    </source>
</reference>
<keyword evidence="4" id="KW-1185">Reference proteome</keyword>
<dbReference type="AlphaFoldDB" id="A0A841EAW3"/>
<dbReference type="Pfam" id="PF07728">
    <property type="entry name" value="AAA_5"/>
    <property type="match status" value="1"/>
</dbReference>
<dbReference type="GO" id="GO:0016887">
    <property type="term" value="F:ATP hydrolysis activity"/>
    <property type="evidence" value="ECO:0007669"/>
    <property type="project" value="InterPro"/>
</dbReference>
<feature type="region of interest" description="Disordered" evidence="1">
    <location>
        <begin position="77"/>
        <end position="117"/>
    </location>
</feature>
<sequence length="366" mass="38281">MAPPAPDTPEAPGRLSSGQLRSLVASFLAANTGFHTPTEIARALDRSAGAVGNALRRLAEDGRARPAPDRPMRYEATATTADAAPPETRAAPAPESGRRPARPEPITRPGGTPYHPRALAEAPDVEVLARLRTAGLCPLLYGPPGTGKTALVEAAHPDLITVAGDADTAVADLVGEYTQNPDGTFTFAHGPLVRAMREGRCLFVDDATLISPPVLAVLYPAMDGRGEITIKAHAAEVVTAQPGFHVVCGHNPGVHGAVLTDALASRLAAHIHVSTDYDLARHLGVDTRAVRAARNLAHQHDLGEIGWAPQLRELLAFARLAEVLGLEAALANLAGIAPDPDRDAVIEALQSAFGRTVTPLSLGRQL</sequence>
<dbReference type="InterPro" id="IPR050764">
    <property type="entry name" value="CbbQ/NirQ/NorQ/GpvN"/>
</dbReference>
<dbReference type="PANTHER" id="PTHR42759:SF1">
    <property type="entry name" value="MAGNESIUM-CHELATASE SUBUNIT CHLD"/>
    <property type="match status" value="1"/>
</dbReference>
<dbReference type="SMART" id="SM00382">
    <property type="entry name" value="AAA"/>
    <property type="match status" value="1"/>
</dbReference>